<protein>
    <submittedName>
        <fullName evidence="1">Uncharacterized protein</fullName>
    </submittedName>
</protein>
<name>A0A7J5YDZ3_DISMA</name>
<evidence type="ECO:0000313" key="1">
    <source>
        <dbReference type="EMBL" id="KAF3847201.1"/>
    </source>
</evidence>
<dbReference type="EMBL" id="JAAKFY010000013">
    <property type="protein sequence ID" value="KAF3847201.1"/>
    <property type="molecule type" value="Genomic_DNA"/>
</dbReference>
<organism evidence="1 2">
    <name type="scientific">Dissostichus mawsoni</name>
    <name type="common">Antarctic cod</name>
    <dbReference type="NCBI Taxonomy" id="36200"/>
    <lineage>
        <taxon>Eukaryota</taxon>
        <taxon>Metazoa</taxon>
        <taxon>Chordata</taxon>
        <taxon>Craniata</taxon>
        <taxon>Vertebrata</taxon>
        <taxon>Euteleostomi</taxon>
        <taxon>Actinopterygii</taxon>
        <taxon>Neopterygii</taxon>
        <taxon>Teleostei</taxon>
        <taxon>Neoteleostei</taxon>
        <taxon>Acanthomorphata</taxon>
        <taxon>Eupercaria</taxon>
        <taxon>Perciformes</taxon>
        <taxon>Notothenioidei</taxon>
        <taxon>Nototheniidae</taxon>
        <taxon>Dissostichus</taxon>
    </lineage>
</organism>
<accession>A0A7J5YDZ3</accession>
<gene>
    <name evidence="1" type="ORF">F7725_020229</name>
</gene>
<evidence type="ECO:0000313" key="2">
    <source>
        <dbReference type="Proteomes" id="UP000518266"/>
    </source>
</evidence>
<comment type="caution">
    <text evidence="1">The sequence shown here is derived from an EMBL/GenBank/DDBJ whole genome shotgun (WGS) entry which is preliminary data.</text>
</comment>
<dbReference type="AlphaFoldDB" id="A0A7J5YDZ3"/>
<dbReference type="Proteomes" id="UP000518266">
    <property type="component" value="Unassembled WGS sequence"/>
</dbReference>
<dbReference type="OrthoDB" id="8950238at2759"/>
<proteinExistence type="predicted"/>
<keyword evidence="2" id="KW-1185">Reference proteome</keyword>
<reference evidence="1 2" key="1">
    <citation type="submission" date="2020-03" db="EMBL/GenBank/DDBJ databases">
        <title>Dissostichus mawsoni Genome sequencing and assembly.</title>
        <authorList>
            <person name="Park H."/>
        </authorList>
    </citation>
    <scope>NUCLEOTIDE SEQUENCE [LARGE SCALE GENOMIC DNA]</scope>
    <source>
        <strain evidence="1">DM0001</strain>
        <tissue evidence="1">Muscle</tissue>
    </source>
</reference>
<sequence>MALIYSIFAVTVSSQVRGGKQETLCAHIHGPTKPVNLTITLEMGPEKTTILEQAVDKDFYRCLNFQV</sequence>